<sequence>MAINQHQIDNLINKVDIVDVVSKYIDVQKKGRNYLSICPFHDDSDPSMHISPDKKIFKCFVCGTGGNVITFVQEFNNVTFFKALSIISKDYNLKIDGLNEGREAPKHTTAESRVLEINKAAADFFNGLIISNHAKLARAYLNERFIKKGEISKFNIGYAASEVELYEYLIKKGFEKKDIVNSGLIYSKGISNKCFFENRIVFPILDDEGNTIGFSGRAFKEGDEPKYKNSMENIVFKKSQLAYNFSNAKKEIRVKNEILILEGFMDVISLERVGIFNSVAIMGTSFTDFHVKLFSKVTKNFKLFLDGDKAGVKASLKTAMFLMDRKINVTVISNKTGKDPDELVIAGETNLINQMIKESLHPIDFAFEYYQGQYNIKDSNQLSDFVNNMVEIISHETNLIVRESSISKLSNLTGINEETILNYFTKLKNNPVISEPTPIIEREISNVYDEQGFVNNEMIEDHWMAGPDEEQGGFFMESLNDFDQVVKENHQAVSPSNNNKSISKNNLDILFARAKAKKNFSEAGIILDLLKSNENLELIEKNSVRFENTNLKLIAKFIIEKYKSNNYNGDDFQQIANELSNFNKKLEEVIYYMKNILFLEETGIKTKKAIEDAFDKIEVYKIAMEVIEYKEKIDSTNDYELQKTYLERIEWLLEKIKQIESKWRE</sequence>
<dbReference type="EC" id="2.7.7.101" evidence="12"/>
<dbReference type="HAMAP" id="MF_00974">
    <property type="entry name" value="DNA_primase_DnaG"/>
    <property type="match status" value="1"/>
</dbReference>
<dbReference type="Pfam" id="PF10410">
    <property type="entry name" value="DnaB_bind"/>
    <property type="match status" value="1"/>
</dbReference>
<evidence type="ECO:0000256" key="3">
    <source>
        <dbReference type="ARBA" id="ARBA00022679"/>
    </source>
</evidence>
<dbReference type="GO" id="GO:0003677">
    <property type="term" value="F:DNA binding"/>
    <property type="evidence" value="ECO:0007669"/>
    <property type="project" value="UniProtKB-KW"/>
</dbReference>
<keyword evidence="6 12" id="KW-0479">Metal-binding</keyword>
<dbReference type="KEGG" id="schi:SCHIN_v1c08530"/>
<name>A0A5B9Y4F6_9MOLU</name>
<accession>A0A5B9Y4F6</accession>
<evidence type="ECO:0000313" key="17">
    <source>
        <dbReference type="Proteomes" id="UP000323144"/>
    </source>
</evidence>
<dbReference type="SMART" id="SM00400">
    <property type="entry name" value="ZnF_CHCC"/>
    <property type="match status" value="1"/>
</dbReference>
<dbReference type="GO" id="GO:1990077">
    <property type="term" value="C:primosome complex"/>
    <property type="evidence" value="ECO:0007669"/>
    <property type="project" value="UniProtKB-KW"/>
</dbReference>
<dbReference type="InterPro" id="IPR034151">
    <property type="entry name" value="TOPRIM_DnaG_bac"/>
</dbReference>
<keyword evidence="2 12" id="KW-0639">Primosome</keyword>
<organism evidence="16 17">
    <name type="scientific">Spiroplasma chinense</name>
    <dbReference type="NCBI Taxonomy" id="216932"/>
    <lineage>
        <taxon>Bacteria</taxon>
        <taxon>Bacillati</taxon>
        <taxon>Mycoplasmatota</taxon>
        <taxon>Mollicutes</taxon>
        <taxon>Entomoplasmatales</taxon>
        <taxon>Spiroplasmataceae</taxon>
        <taxon>Spiroplasma</taxon>
    </lineage>
</organism>
<keyword evidence="10 12" id="KW-0238">DNA-binding</keyword>
<keyword evidence="3 12" id="KW-0808">Transferase</keyword>
<dbReference type="PIRSF" id="PIRSF002811">
    <property type="entry name" value="DnaG"/>
    <property type="match status" value="1"/>
</dbReference>
<dbReference type="GO" id="GO:0008270">
    <property type="term" value="F:zinc ion binding"/>
    <property type="evidence" value="ECO:0007669"/>
    <property type="project" value="UniProtKB-UniRule"/>
</dbReference>
<dbReference type="NCBIfam" id="TIGR01391">
    <property type="entry name" value="dnaG"/>
    <property type="match status" value="1"/>
</dbReference>
<keyword evidence="1 12" id="KW-0240">DNA-directed RNA polymerase</keyword>
<dbReference type="Pfam" id="PF13155">
    <property type="entry name" value="Toprim_2"/>
    <property type="match status" value="1"/>
</dbReference>
<evidence type="ECO:0000256" key="2">
    <source>
        <dbReference type="ARBA" id="ARBA00022515"/>
    </source>
</evidence>
<keyword evidence="9" id="KW-0460">Magnesium</keyword>
<dbReference type="SUPFAM" id="SSF56731">
    <property type="entry name" value="DNA primase core"/>
    <property type="match status" value="1"/>
</dbReference>
<dbReference type="InterPro" id="IPR037068">
    <property type="entry name" value="DNA_primase_core_N_sf"/>
</dbReference>
<dbReference type="GO" id="GO:0005737">
    <property type="term" value="C:cytoplasm"/>
    <property type="evidence" value="ECO:0007669"/>
    <property type="project" value="TreeGrafter"/>
</dbReference>
<evidence type="ECO:0000256" key="10">
    <source>
        <dbReference type="ARBA" id="ARBA00023125"/>
    </source>
</evidence>
<dbReference type="InterPro" id="IPR006171">
    <property type="entry name" value="TOPRIM_dom"/>
</dbReference>
<dbReference type="Gene3D" id="3.90.980.10">
    <property type="entry name" value="DNA primase, catalytic core, N-terminal domain"/>
    <property type="match status" value="1"/>
</dbReference>
<dbReference type="InterPro" id="IPR019475">
    <property type="entry name" value="DNA_primase_DnaB-bd"/>
</dbReference>
<protein>
    <recommendedName>
        <fullName evidence="12 13">DNA primase</fullName>
        <ecNumber evidence="12">2.7.7.101</ecNumber>
    </recommendedName>
</protein>
<feature type="domain" description="Toprim" evidence="15">
    <location>
        <begin position="256"/>
        <end position="337"/>
    </location>
</feature>
<evidence type="ECO:0000256" key="6">
    <source>
        <dbReference type="ARBA" id="ARBA00022723"/>
    </source>
</evidence>
<dbReference type="SUPFAM" id="SSF57783">
    <property type="entry name" value="Zinc beta-ribbon"/>
    <property type="match status" value="1"/>
</dbReference>
<dbReference type="EMBL" id="CP043026">
    <property type="protein sequence ID" value="QEH62048.1"/>
    <property type="molecule type" value="Genomic_DNA"/>
</dbReference>
<evidence type="ECO:0000256" key="11">
    <source>
        <dbReference type="ARBA" id="ARBA00023163"/>
    </source>
</evidence>
<comment type="domain">
    <text evidence="12">Contains an N-terminal zinc-binding domain, a central core domain that contains the primase activity, and a C-terminal DnaB-binding domain.</text>
</comment>
<evidence type="ECO:0000256" key="1">
    <source>
        <dbReference type="ARBA" id="ARBA00022478"/>
    </source>
</evidence>
<dbReference type="SMART" id="SM00493">
    <property type="entry name" value="TOPRIM"/>
    <property type="match status" value="1"/>
</dbReference>
<evidence type="ECO:0000313" key="16">
    <source>
        <dbReference type="EMBL" id="QEH62048.1"/>
    </source>
</evidence>
<evidence type="ECO:0000256" key="4">
    <source>
        <dbReference type="ARBA" id="ARBA00022695"/>
    </source>
</evidence>
<keyword evidence="5 12" id="KW-0235">DNA replication</keyword>
<evidence type="ECO:0000259" key="15">
    <source>
        <dbReference type="PROSITE" id="PS50880"/>
    </source>
</evidence>
<dbReference type="Proteomes" id="UP000323144">
    <property type="component" value="Chromosome"/>
</dbReference>
<dbReference type="GO" id="GO:0006269">
    <property type="term" value="P:DNA replication, synthesis of primer"/>
    <property type="evidence" value="ECO:0007669"/>
    <property type="project" value="UniProtKB-UniRule"/>
</dbReference>
<dbReference type="PANTHER" id="PTHR30313:SF2">
    <property type="entry name" value="DNA PRIMASE"/>
    <property type="match status" value="1"/>
</dbReference>
<feature type="zinc finger region" description="CHC2-type" evidence="12 14">
    <location>
        <begin position="38"/>
        <end position="62"/>
    </location>
</feature>
<comment type="subunit">
    <text evidence="12">Monomer. Interacts with DnaB.</text>
</comment>
<dbReference type="Pfam" id="PF01807">
    <property type="entry name" value="Zn_ribbon_DnaG"/>
    <property type="match status" value="1"/>
</dbReference>
<evidence type="ECO:0000256" key="13">
    <source>
        <dbReference type="PIRNR" id="PIRNR002811"/>
    </source>
</evidence>
<evidence type="ECO:0000256" key="7">
    <source>
        <dbReference type="ARBA" id="ARBA00022771"/>
    </source>
</evidence>
<dbReference type="RefSeq" id="WP_166508419.1">
    <property type="nucleotide sequence ID" value="NZ_CP043026.1"/>
</dbReference>
<keyword evidence="7 12" id="KW-0863">Zinc-finger</keyword>
<dbReference type="CDD" id="cd03364">
    <property type="entry name" value="TOPRIM_DnaG_primases"/>
    <property type="match status" value="1"/>
</dbReference>
<evidence type="ECO:0000256" key="12">
    <source>
        <dbReference type="HAMAP-Rule" id="MF_00974"/>
    </source>
</evidence>
<dbReference type="InterPro" id="IPR050219">
    <property type="entry name" value="DnaG_primase"/>
</dbReference>
<dbReference type="Pfam" id="PF08275">
    <property type="entry name" value="DNAG_N"/>
    <property type="match status" value="1"/>
</dbReference>
<dbReference type="InterPro" id="IPR013264">
    <property type="entry name" value="DNAG_N"/>
</dbReference>
<evidence type="ECO:0000256" key="8">
    <source>
        <dbReference type="ARBA" id="ARBA00022833"/>
    </source>
</evidence>
<dbReference type="InterPro" id="IPR002694">
    <property type="entry name" value="Znf_CHC2"/>
</dbReference>
<dbReference type="Gene3D" id="3.40.1360.10">
    <property type="match status" value="1"/>
</dbReference>
<gene>
    <name evidence="12 16" type="primary">dnaG</name>
    <name evidence="16" type="ORF">SCHIN_v1c08530</name>
</gene>
<dbReference type="Gene3D" id="3.90.580.10">
    <property type="entry name" value="Zinc finger, CHC2-type domain"/>
    <property type="match status" value="1"/>
</dbReference>
<comment type="cofactor">
    <cofactor evidence="12 13 14">
        <name>Zn(2+)</name>
        <dbReference type="ChEBI" id="CHEBI:29105"/>
    </cofactor>
    <text evidence="12 13 14">Binds 1 zinc ion per monomer.</text>
</comment>
<dbReference type="InterPro" id="IPR036977">
    <property type="entry name" value="DNA_primase_Znf_CHC2"/>
</dbReference>
<keyword evidence="17" id="KW-1185">Reference proteome</keyword>
<reference evidence="16 17" key="1">
    <citation type="submission" date="2019-08" db="EMBL/GenBank/DDBJ databases">
        <title>Complete genome sequence of Spiroplasma chinense CCH (DSM 19755).</title>
        <authorList>
            <person name="Shen H.-Y."/>
            <person name="Lin Y.-C."/>
            <person name="Chou L."/>
            <person name="Kuo C.-H."/>
        </authorList>
    </citation>
    <scope>NUCLEOTIDE SEQUENCE [LARGE SCALE GENOMIC DNA]</scope>
    <source>
        <strain evidence="16 17">CCH</strain>
    </source>
</reference>
<proteinExistence type="inferred from homology"/>
<dbReference type="GO" id="GO:0003899">
    <property type="term" value="F:DNA-directed RNA polymerase activity"/>
    <property type="evidence" value="ECO:0007669"/>
    <property type="project" value="UniProtKB-UniRule"/>
</dbReference>
<dbReference type="PROSITE" id="PS50880">
    <property type="entry name" value="TOPRIM"/>
    <property type="match status" value="1"/>
</dbReference>
<evidence type="ECO:0000256" key="14">
    <source>
        <dbReference type="PIRSR" id="PIRSR002811-1"/>
    </source>
</evidence>
<dbReference type="InterPro" id="IPR006295">
    <property type="entry name" value="DNA_primase_DnaG"/>
</dbReference>
<comment type="catalytic activity">
    <reaction evidence="12">
        <text>ssDNA + n NTP = ssDNA/pppN(pN)n-1 hybrid + (n-1) diphosphate.</text>
        <dbReference type="EC" id="2.7.7.101"/>
    </reaction>
</comment>
<keyword evidence="8 12" id="KW-0862">Zinc</keyword>
<dbReference type="FunFam" id="3.90.580.10:FF:000001">
    <property type="entry name" value="DNA primase"/>
    <property type="match status" value="1"/>
</dbReference>
<evidence type="ECO:0000256" key="5">
    <source>
        <dbReference type="ARBA" id="ARBA00022705"/>
    </source>
</evidence>
<dbReference type="AlphaFoldDB" id="A0A5B9Y4F6"/>
<dbReference type="GO" id="GO:0000428">
    <property type="term" value="C:DNA-directed RNA polymerase complex"/>
    <property type="evidence" value="ECO:0007669"/>
    <property type="project" value="UniProtKB-KW"/>
</dbReference>
<keyword evidence="11 12" id="KW-0804">Transcription</keyword>
<comment type="function">
    <text evidence="12 13">RNA polymerase that catalyzes the synthesis of short RNA molecules used as primers for DNA polymerase during DNA replication.</text>
</comment>
<comment type="similarity">
    <text evidence="12 13">Belongs to the DnaG primase family.</text>
</comment>
<keyword evidence="4 12" id="KW-0548">Nucleotidyltransferase</keyword>
<evidence type="ECO:0000256" key="9">
    <source>
        <dbReference type="ARBA" id="ARBA00022842"/>
    </source>
</evidence>
<dbReference type="InterPro" id="IPR030846">
    <property type="entry name" value="DnaG_bac"/>
</dbReference>
<dbReference type="PANTHER" id="PTHR30313">
    <property type="entry name" value="DNA PRIMASE"/>
    <property type="match status" value="1"/>
</dbReference>